<name>A0A8X7R5T3_BRACI</name>
<proteinExistence type="predicted"/>
<keyword evidence="2" id="KW-1185">Reference proteome</keyword>
<dbReference type="EMBL" id="JAAMPC010000011">
    <property type="protein sequence ID" value="KAG2282281.1"/>
    <property type="molecule type" value="Genomic_DNA"/>
</dbReference>
<organism evidence="1 2">
    <name type="scientific">Brassica carinata</name>
    <name type="common">Ethiopian mustard</name>
    <name type="synonym">Abyssinian cabbage</name>
    <dbReference type="NCBI Taxonomy" id="52824"/>
    <lineage>
        <taxon>Eukaryota</taxon>
        <taxon>Viridiplantae</taxon>
        <taxon>Streptophyta</taxon>
        <taxon>Embryophyta</taxon>
        <taxon>Tracheophyta</taxon>
        <taxon>Spermatophyta</taxon>
        <taxon>Magnoliopsida</taxon>
        <taxon>eudicotyledons</taxon>
        <taxon>Gunneridae</taxon>
        <taxon>Pentapetalae</taxon>
        <taxon>rosids</taxon>
        <taxon>malvids</taxon>
        <taxon>Brassicales</taxon>
        <taxon>Brassicaceae</taxon>
        <taxon>Brassiceae</taxon>
        <taxon>Brassica</taxon>
    </lineage>
</organism>
<evidence type="ECO:0000313" key="2">
    <source>
        <dbReference type="Proteomes" id="UP000886595"/>
    </source>
</evidence>
<evidence type="ECO:0000313" key="1">
    <source>
        <dbReference type="EMBL" id="KAG2282281.1"/>
    </source>
</evidence>
<reference evidence="1 2" key="1">
    <citation type="submission" date="2020-02" db="EMBL/GenBank/DDBJ databases">
        <authorList>
            <person name="Ma Q."/>
            <person name="Huang Y."/>
            <person name="Song X."/>
            <person name="Pei D."/>
        </authorList>
    </citation>
    <scope>NUCLEOTIDE SEQUENCE [LARGE SCALE GENOMIC DNA]</scope>
    <source>
        <strain evidence="1">Sxm20200214</strain>
        <tissue evidence="1">Leaf</tissue>
    </source>
</reference>
<protein>
    <submittedName>
        <fullName evidence="1">Uncharacterized protein</fullName>
    </submittedName>
</protein>
<sequence length="62" mass="6767">MSRDGPFCFFEWYVGELEGPMVIMIRGMVCAVPIIILSGSCASSSVFQFGVEATARPNSFNL</sequence>
<comment type="caution">
    <text evidence="1">The sequence shown here is derived from an EMBL/GenBank/DDBJ whole genome shotgun (WGS) entry which is preliminary data.</text>
</comment>
<dbReference type="Proteomes" id="UP000886595">
    <property type="component" value="Unassembled WGS sequence"/>
</dbReference>
<gene>
    <name evidence="1" type="ORF">Bca52824_053501</name>
</gene>
<dbReference type="AlphaFoldDB" id="A0A8X7R5T3"/>
<accession>A0A8X7R5T3</accession>